<evidence type="ECO:0000313" key="2">
    <source>
        <dbReference type="Proteomes" id="UP000319432"/>
    </source>
</evidence>
<dbReference type="AlphaFoldDB" id="A0A518V1X3"/>
<accession>A0A518V1X3</accession>
<dbReference type="EMBL" id="CP033461">
    <property type="protein sequence ID" value="QDX90982.1"/>
    <property type="molecule type" value="Genomic_DNA"/>
</dbReference>
<gene>
    <name evidence="1" type="ORF">EEL30_00480</name>
</gene>
<organism evidence="1 2">
    <name type="scientific">Brevibacillus laterosporus</name>
    <name type="common">Bacillus laterosporus</name>
    <dbReference type="NCBI Taxonomy" id="1465"/>
    <lineage>
        <taxon>Bacteria</taxon>
        <taxon>Bacillati</taxon>
        <taxon>Bacillota</taxon>
        <taxon>Bacilli</taxon>
        <taxon>Bacillales</taxon>
        <taxon>Paenibacillaceae</taxon>
        <taxon>Brevibacillus</taxon>
    </lineage>
</organism>
<keyword evidence="1" id="KW-0614">Plasmid</keyword>
<dbReference type="Proteomes" id="UP000319432">
    <property type="component" value="Plasmid p1821L01"/>
</dbReference>
<reference evidence="1 2" key="1">
    <citation type="submission" date="2018-11" db="EMBL/GenBank/DDBJ databases">
        <title>Phylogenetic determinants of toxin gene distribution in genomes of Brevibacillus laterosporus.</title>
        <authorList>
            <person name="Glare T.R."/>
            <person name="Durrant A."/>
            <person name="Berry C."/>
            <person name="Palma L."/>
            <person name="Ormskirk M."/>
            <person name="Cox M.O."/>
        </authorList>
    </citation>
    <scope>NUCLEOTIDE SEQUENCE [LARGE SCALE GENOMIC DNA]</scope>
    <source>
        <strain evidence="1 2">1821L</strain>
        <plasmid evidence="1 2">p1821L01</plasmid>
    </source>
</reference>
<protein>
    <submittedName>
        <fullName evidence="1">Uncharacterized protein</fullName>
    </submittedName>
</protein>
<name>A0A518V1X3_BRELA</name>
<geneLocation type="plasmid" evidence="1 2">
    <name>p1821L01</name>
</geneLocation>
<dbReference type="OrthoDB" id="9970065at2"/>
<keyword evidence="2" id="KW-1185">Reference proteome</keyword>
<evidence type="ECO:0000313" key="1">
    <source>
        <dbReference type="EMBL" id="QDX90982.1"/>
    </source>
</evidence>
<sequence length="86" mass="9924">MEKVIESLLENGFIPDDHTAVRVERGRSVIGGRLRYKRGSIFVTVGKRTTCVYKKEGKQILWVKNFETKDATSIMRYIAEQKEGLF</sequence>
<proteinExistence type="predicted"/>